<sequence length="182" mass="19848">MIPTVVIRHPKERLSKCSLEPLRGRPDLVFIKAKPGLRFDASGFVLLHTGGGVLCPADAVPNEEEKACAAQRAMTACSLGPLPACFGEGKVRPFLLLDSTWRLLPQLEACLTGNPLPRRLPDGVRTAYPRVSKLAPEPSGGLASVEALYLARRLLGDNDPSLLANYHWREEFLARLVDFPGI</sequence>
<keyword evidence="2" id="KW-1185">Reference proteome</keyword>
<dbReference type="RefSeq" id="WP_185675323.1">
    <property type="nucleotide sequence ID" value="NZ_JACHVB010000021.1"/>
</dbReference>
<name>A0A842HFI8_9BACT</name>
<reference evidence="1 2" key="1">
    <citation type="submission" date="2020-07" db="EMBL/GenBank/DDBJ databases">
        <authorList>
            <person name="Feng X."/>
        </authorList>
    </citation>
    <scope>NUCLEOTIDE SEQUENCE [LARGE SCALE GENOMIC DNA]</scope>
    <source>
        <strain evidence="1 2">JCM31066</strain>
    </source>
</reference>
<comment type="caution">
    <text evidence="1">The sequence shown here is derived from an EMBL/GenBank/DDBJ whole genome shotgun (WGS) entry which is preliminary data.</text>
</comment>
<evidence type="ECO:0008006" key="3">
    <source>
        <dbReference type="Google" id="ProtNLM"/>
    </source>
</evidence>
<dbReference type="Proteomes" id="UP000546464">
    <property type="component" value="Unassembled WGS sequence"/>
</dbReference>
<proteinExistence type="predicted"/>
<organism evidence="1 2">
    <name type="scientific">Ruficoccus amylovorans</name>
    <dbReference type="NCBI Taxonomy" id="1804625"/>
    <lineage>
        <taxon>Bacteria</taxon>
        <taxon>Pseudomonadati</taxon>
        <taxon>Verrucomicrobiota</taxon>
        <taxon>Opitutia</taxon>
        <taxon>Puniceicoccales</taxon>
        <taxon>Cerasicoccaceae</taxon>
        <taxon>Ruficoccus</taxon>
    </lineage>
</organism>
<dbReference type="AlphaFoldDB" id="A0A842HFI8"/>
<protein>
    <recommendedName>
        <fullName evidence="3">16S/18S rRNA aminocarboxypropyltransferase Tsr3 C-terminal domain-containing protein</fullName>
    </recommendedName>
</protein>
<evidence type="ECO:0000313" key="1">
    <source>
        <dbReference type="EMBL" id="MBC2594337.1"/>
    </source>
</evidence>
<gene>
    <name evidence="1" type="ORF">H5P28_08685</name>
</gene>
<accession>A0A842HFI8</accession>
<dbReference type="EMBL" id="JACHVB010000021">
    <property type="protein sequence ID" value="MBC2594337.1"/>
    <property type="molecule type" value="Genomic_DNA"/>
</dbReference>
<evidence type="ECO:0000313" key="2">
    <source>
        <dbReference type="Proteomes" id="UP000546464"/>
    </source>
</evidence>